<dbReference type="Proteomes" id="UP000574390">
    <property type="component" value="Unassembled WGS sequence"/>
</dbReference>
<comment type="caution">
    <text evidence="2">The sequence shown here is derived from an EMBL/GenBank/DDBJ whole genome shotgun (WGS) entry which is preliminary data.</text>
</comment>
<sequence length="163" mass="18394">MTIAFPVGLIAVVLCIIPSHASDSCPGCLYGYYPKVKEFGSLEVSDAPEFDPPVQALNFSVTPLGVCKVTFVMFNNKIIKWGYFSAFYTMTNKDHGSTINLYSVEEVPLPYAYSFHRYSIDQTLKKMLFNDNTKVVLMAWKERPSLKGRLTGYQLEAVRNKGR</sequence>
<gene>
    <name evidence="2" type="ORF">FOZ62_005249</name>
</gene>
<reference evidence="2 3" key="1">
    <citation type="submission" date="2020-04" db="EMBL/GenBank/DDBJ databases">
        <title>Perkinsus olseni comparative genomics.</title>
        <authorList>
            <person name="Bogema D.R."/>
        </authorList>
    </citation>
    <scope>NUCLEOTIDE SEQUENCE [LARGE SCALE GENOMIC DNA]</scope>
    <source>
        <strain evidence="2">ATCC PRA-205</strain>
    </source>
</reference>
<keyword evidence="1" id="KW-0732">Signal</keyword>
<feature type="chain" id="PRO_5029869201" evidence="1">
    <location>
        <begin position="22"/>
        <end position="163"/>
    </location>
</feature>
<feature type="signal peptide" evidence="1">
    <location>
        <begin position="1"/>
        <end position="21"/>
    </location>
</feature>
<dbReference type="AlphaFoldDB" id="A0A7J6R1M4"/>
<accession>A0A7J6R1M4</accession>
<protein>
    <submittedName>
        <fullName evidence="2">Uncharacterized protein</fullName>
    </submittedName>
</protein>
<name>A0A7J6R1M4_PEROL</name>
<evidence type="ECO:0000313" key="3">
    <source>
        <dbReference type="Proteomes" id="UP000574390"/>
    </source>
</evidence>
<dbReference type="EMBL" id="JABANM010025920">
    <property type="protein sequence ID" value="KAF4713796.1"/>
    <property type="molecule type" value="Genomic_DNA"/>
</dbReference>
<proteinExistence type="predicted"/>
<evidence type="ECO:0000256" key="1">
    <source>
        <dbReference type="SAM" id="SignalP"/>
    </source>
</evidence>
<organism evidence="2 3">
    <name type="scientific">Perkinsus olseni</name>
    <name type="common">Perkinsus atlanticus</name>
    <dbReference type="NCBI Taxonomy" id="32597"/>
    <lineage>
        <taxon>Eukaryota</taxon>
        <taxon>Sar</taxon>
        <taxon>Alveolata</taxon>
        <taxon>Perkinsozoa</taxon>
        <taxon>Perkinsea</taxon>
        <taxon>Perkinsida</taxon>
        <taxon>Perkinsidae</taxon>
        <taxon>Perkinsus</taxon>
    </lineage>
</organism>
<evidence type="ECO:0000313" key="2">
    <source>
        <dbReference type="EMBL" id="KAF4713796.1"/>
    </source>
</evidence>